<name>A0A0G0YHG8_UNCC2</name>
<sequence length="120" mass="13614">MDASNNRTTEVESVLNLFASYDLRIADAISTNQCLSSYHVIVETKSGSKYYLEQEAILQGLQFRVVKIDPFKDFGSMIIDKIEVGHHMRAYQTGNVDGTKFETTSVERILVFNTRGRKES</sequence>
<proteinExistence type="predicted"/>
<comment type="caution">
    <text evidence="1">The sequence shown here is derived from an EMBL/GenBank/DDBJ whole genome shotgun (WGS) entry which is preliminary data.</text>
</comment>
<evidence type="ECO:0000313" key="1">
    <source>
        <dbReference type="EMBL" id="KKS09011.1"/>
    </source>
</evidence>
<protein>
    <submittedName>
        <fullName evidence="1">Uncharacterized protein</fullName>
    </submittedName>
</protein>
<dbReference type="AlphaFoldDB" id="A0A0G0YHG8"/>
<organism evidence="1 2">
    <name type="scientific">candidate division CPR2 bacterium GW2011_GWC1_41_48</name>
    <dbReference type="NCBI Taxonomy" id="1618344"/>
    <lineage>
        <taxon>Bacteria</taxon>
        <taxon>Bacteria division CPR2</taxon>
    </lineage>
</organism>
<gene>
    <name evidence="1" type="ORF">UU65_C0003G0066</name>
</gene>
<dbReference type="Proteomes" id="UP000033869">
    <property type="component" value="Unassembled WGS sequence"/>
</dbReference>
<reference evidence="1 2" key="1">
    <citation type="journal article" date="2015" name="Nature">
        <title>rRNA introns, odd ribosomes, and small enigmatic genomes across a large radiation of phyla.</title>
        <authorList>
            <person name="Brown C.T."/>
            <person name="Hug L.A."/>
            <person name="Thomas B.C."/>
            <person name="Sharon I."/>
            <person name="Castelle C.J."/>
            <person name="Singh A."/>
            <person name="Wilkins M.J."/>
            <person name="Williams K.H."/>
            <person name="Banfield J.F."/>
        </authorList>
    </citation>
    <scope>NUCLEOTIDE SEQUENCE [LARGE SCALE GENOMIC DNA]</scope>
</reference>
<evidence type="ECO:0000313" key="2">
    <source>
        <dbReference type="Proteomes" id="UP000033869"/>
    </source>
</evidence>
<dbReference type="EMBL" id="LCBL01000003">
    <property type="protein sequence ID" value="KKS09011.1"/>
    <property type="molecule type" value="Genomic_DNA"/>
</dbReference>
<accession>A0A0G0YHG8</accession>